<dbReference type="PANTHER" id="PTHR42924:SF3">
    <property type="entry name" value="POLYMERASE_HISTIDINOL PHOSPHATASE N-TERMINAL DOMAIN-CONTAINING PROTEIN"/>
    <property type="match status" value="1"/>
</dbReference>
<dbReference type="Pfam" id="PF13263">
    <property type="entry name" value="PHP_C"/>
    <property type="match status" value="1"/>
</dbReference>
<dbReference type="InterPro" id="IPR016195">
    <property type="entry name" value="Pol/histidinol_Pase-like"/>
</dbReference>
<reference evidence="1" key="2">
    <citation type="journal article" date="2021" name="PeerJ">
        <title>Extensive microbial diversity within the chicken gut microbiome revealed by metagenomics and culture.</title>
        <authorList>
            <person name="Gilroy R."/>
            <person name="Ravi A."/>
            <person name="Getino M."/>
            <person name="Pursley I."/>
            <person name="Horton D.L."/>
            <person name="Alikhan N.F."/>
            <person name="Baker D."/>
            <person name="Gharbi K."/>
            <person name="Hall N."/>
            <person name="Watson M."/>
            <person name="Adriaenssens E.M."/>
            <person name="Foster-Nyarko E."/>
            <person name="Jarju S."/>
            <person name="Secka A."/>
            <person name="Antonio M."/>
            <person name="Oren A."/>
            <person name="Chaudhuri R.R."/>
            <person name="La Ragione R."/>
            <person name="Hildebrand F."/>
            <person name="Pallen M.J."/>
        </authorList>
    </citation>
    <scope>NUCLEOTIDE SEQUENCE</scope>
    <source>
        <strain evidence="1">ChiHcec3-11533</strain>
    </source>
</reference>
<accession>A0A9D1IC19</accession>
<proteinExistence type="predicted"/>
<evidence type="ECO:0000313" key="1">
    <source>
        <dbReference type="EMBL" id="HIU33229.1"/>
    </source>
</evidence>
<dbReference type="Proteomes" id="UP000824072">
    <property type="component" value="Unassembled WGS sequence"/>
</dbReference>
<dbReference type="AlphaFoldDB" id="A0A9D1IC19"/>
<protein>
    <submittedName>
        <fullName evidence="1">PHP domain-containing protein</fullName>
    </submittedName>
</protein>
<dbReference type="GO" id="GO:0004534">
    <property type="term" value="F:5'-3' RNA exonuclease activity"/>
    <property type="evidence" value="ECO:0007669"/>
    <property type="project" value="TreeGrafter"/>
</dbReference>
<organism evidence="1 2">
    <name type="scientific">Candidatus Pullichristensenella excrementigallinarum</name>
    <dbReference type="NCBI Taxonomy" id="2840907"/>
    <lineage>
        <taxon>Bacteria</taxon>
        <taxon>Bacillati</taxon>
        <taxon>Bacillota</taxon>
        <taxon>Clostridia</taxon>
        <taxon>Candidatus Pullichristensenella</taxon>
    </lineage>
</organism>
<dbReference type="SUPFAM" id="SSF89550">
    <property type="entry name" value="PHP domain-like"/>
    <property type="match status" value="1"/>
</dbReference>
<name>A0A9D1IC19_9FIRM</name>
<dbReference type="InterPro" id="IPR052018">
    <property type="entry name" value="PHP_domain"/>
</dbReference>
<dbReference type="CDD" id="cd07432">
    <property type="entry name" value="PHP_HisPPase"/>
    <property type="match status" value="1"/>
</dbReference>
<dbReference type="EMBL" id="DVMU01000037">
    <property type="protein sequence ID" value="HIU33229.1"/>
    <property type="molecule type" value="Genomic_DNA"/>
</dbReference>
<dbReference type="Gene3D" id="3.20.20.140">
    <property type="entry name" value="Metal-dependent hydrolases"/>
    <property type="match status" value="1"/>
</dbReference>
<gene>
    <name evidence="1" type="ORF">IAB02_01575</name>
</gene>
<evidence type="ECO:0000313" key="2">
    <source>
        <dbReference type="Proteomes" id="UP000824072"/>
    </source>
</evidence>
<comment type="caution">
    <text evidence="1">The sequence shown here is derived from an EMBL/GenBank/DDBJ whole genome shotgun (WGS) entry which is preliminary data.</text>
</comment>
<dbReference type="PANTHER" id="PTHR42924">
    <property type="entry name" value="EXONUCLEASE"/>
    <property type="match status" value="1"/>
</dbReference>
<reference evidence="1" key="1">
    <citation type="submission" date="2020-10" db="EMBL/GenBank/DDBJ databases">
        <authorList>
            <person name="Gilroy R."/>
        </authorList>
    </citation>
    <scope>NUCLEOTIDE SEQUENCE</scope>
    <source>
        <strain evidence="1">ChiHcec3-11533</strain>
    </source>
</reference>
<dbReference type="GO" id="GO:0035312">
    <property type="term" value="F:5'-3' DNA exonuclease activity"/>
    <property type="evidence" value="ECO:0007669"/>
    <property type="project" value="TreeGrafter"/>
</dbReference>
<sequence length="232" mass="26061">MKKDTGFYIQMHLHTAEASRCARVGGADMARACKEAGYDLIIVTDHFFNANTTTNPGDPWEKQVEDLFAGYRAAKAVGEKIGLRVLKGWETFTDGPEYLTYGLDEEFLLQNPDIARLPKEEYLARVHAAGGFVSHAHPFRRASYLPIFTPDPRGLDAVEVFNGRHMDPSFDEQARKMARRNHLPGTAGADAHNTLHIYDGAMRFPYPVCTAEEIFRAIQKGDGEIVRELHPR</sequence>